<gene>
    <name evidence="2" type="ORF">NEOLEDRAFT_1131270</name>
</gene>
<accession>A0A165TV89</accession>
<evidence type="ECO:0000313" key="3">
    <source>
        <dbReference type="Proteomes" id="UP000076761"/>
    </source>
</evidence>
<evidence type="ECO:0000313" key="2">
    <source>
        <dbReference type="EMBL" id="KZT27227.1"/>
    </source>
</evidence>
<dbReference type="EMBL" id="KV425563">
    <property type="protein sequence ID" value="KZT27227.1"/>
    <property type="molecule type" value="Genomic_DNA"/>
</dbReference>
<evidence type="ECO:0000256" key="1">
    <source>
        <dbReference type="SAM" id="SignalP"/>
    </source>
</evidence>
<reference evidence="2 3" key="1">
    <citation type="journal article" date="2016" name="Mol. Biol. Evol.">
        <title>Comparative Genomics of Early-Diverging Mushroom-Forming Fungi Provides Insights into the Origins of Lignocellulose Decay Capabilities.</title>
        <authorList>
            <person name="Nagy L.G."/>
            <person name="Riley R."/>
            <person name="Tritt A."/>
            <person name="Adam C."/>
            <person name="Daum C."/>
            <person name="Floudas D."/>
            <person name="Sun H."/>
            <person name="Yadav J.S."/>
            <person name="Pangilinan J."/>
            <person name="Larsson K.H."/>
            <person name="Matsuura K."/>
            <person name="Barry K."/>
            <person name="Labutti K."/>
            <person name="Kuo R."/>
            <person name="Ohm R.A."/>
            <person name="Bhattacharya S.S."/>
            <person name="Shirouzu T."/>
            <person name="Yoshinaga Y."/>
            <person name="Martin F.M."/>
            <person name="Grigoriev I.V."/>
            <person name="Hibbett D.S."/>
        </authorList>
    </citation>
    <scope>NUCLEOTIDE SEQUENCE [LARGE SCALE GENOMIC DNA]</scope>
    <source>
        <strain evidence="2 3">HHB14362 ss-1</strain>
    </source>
</reference>
<organism evidence="2 3">
    <name type="scientific">Neolentinus lepideus HHB14362 ss-1</name>
    <dbReference type="NCBI Taxonomy" id="1314782"/>
    <lineage>
        <taxon>Eukaryota</taxon>
        <taxon>Fungi</taxon>
        <taxon>Dikarya</taxon>
        <taxon>Basidiomycota</taxon>
        <taxon>Agaricomycotina</taxon>
        <taxon>Agaricomycetes</taxon>
        <taxon>Gloeophyllales</taxon>
        <taxon>Gloeophyllaceae</taxon>
        <taxon>Neolentinus</taxon>
    </lineage>
</organism>
<dbReference type="Proteomes" id="UP000076761">
    <property type="component" value="Unassembled WGS sequence"/>
</dbReference>
<dbReference type="InParanoid" id="A0A165TV89"/>
<name>A0A165TV89_9AGAM</name>
<keyword evidence="3" id="KW-1185">Reference proteome</keyword>
<sequence length="131" mass="14777">MKSTFIAIGFILVLTGHSRVVALQERQVVCEIACVPPRHFCAPCGCYLTPCPPSTTTYTFRQLPDILKQCPVRLLRFDRIGVHFVICGGTRISSILKHRSQQLLFVILVFRRTSRWTPLIRLTECSDGGNS</sequence>
<protein>
    <submittedName>
        <fullName evidence="2">Uncharacterized protein</fullName>
    </submittedName>
</protein>
<dbReference type="AlphaFoldDB" id="A0A165TV89"/>
<proteinExistence type="predicted"/>
<feature type="signal peptide" evidence="1">
    <location>
        <begin position="1"/>
        <end position="22"/>
    </location>
</feature>
<feature type="chain" id="PRO_5007867301" evidence="1">
    <location>
        <begin position="23"/>
        <end position="131"/>
    </location>
</feature>
<keyword evidence="1" id="KW-0732">Signal</keyword>